<sequence>MKKHSLSGRLWFVLILFGLVGQIAWSVENIYFNLFIYNTISKSTSSVTLMVQLSGIVATFTTLIAGIVSDKLGNRKYFISFGYLFWGLLTLSFAFVSKENTSIWFGISDETTIIALTITIVITLDCLMTALGSTANDAAFNAYVTDNTGEARSLAEGVLSAMPLLAMLIVAGGFGMIVTALGYPGLFVGVGTLMSFSGIIGLWTIKDHPNLKKQNSNFFADLLYGFKKTVILDHKRLYLYFLAMGIYGIASQIYMPYLIIFMQEYLSFNAIQYSIVLACVILGASFITIFLGKQFDGKDKDKLLIRYSIIYILGMVSLYIVAKYFKAYDTNVLMVFVGFTSLILMTGFVLVLALLGAQIRDFTPIQNTGKLQGIRMIFFVLIPMFIGPMIGQKINETTNLTYIDPTNGSVAHVPSPEIFITGAIFCLLIFYPLTLIRKGNLKST</sequence>
<feature type="domain" description="Major facilitator superfamily (MFS) profile" evidence="5">
    <location>
        <begin position="1"/>
        <end position="209"/>
    </location>
</feature>
<dbReference type="Gene3D" id="1.20.1250.20">
    <property type="entry name" value="MFS general substrate transporter like domains"/>
    <property type="match status" value="2"/>
</dbReference>
<evidence type="ECO:0000256" key="3">
    <source>
        <dbReference type="ARBA" id="ARBA00023136"/>
    </source>
</evidence>
<dbReference type="PANTHER" id="PTHR23518:SF2">
    <property type="entry name" value="MAJOR FACILITATOR SUPERFAMILY TRANSPORTER"/>
    <property type="match status" value="1"/>
</dbReference>
<feature type="transmembrane region" description="Helical" evidence="4">
    <location>
        <begin position="50"/>
        <end position="68"/>
    </location>
</feature>
<dbReference type="InterPro" id="IPR011701">
    <property type="entry name" value="MFS"/>
</dbReference>
<accession>B0SMV9</accession>
<gene>
    <name evidence="6" type="ordered locus">LEPBI_I2755</name>
</gene>
<reference evidence="6 7" key="1">
    <citation type="journal article" date="2008" name="PLoS ONE">
        <title>Genome sequence of the saprophyte Leptospira biflexa provides insights into the evolution of Leptospira and the pathogenesis of leptospirosis.</title>
        <authorList>
            <person name="Picardeau M."/>
            <person name="Bulach D.M."/>
            <person name="Bouchier C."/>
            <person name="Zuerner R.L."/>
            <person name="Zidane N."/>
            <person name="Wilson P.J."/>
            <person name="Creno S."/>
            <person name="Kuczek E.S."/>
            <person name="Bommezzadri S."/>
            <person name="Davis J.C."/>
            <person name="McGrath A."/>
            <person name="Johnson M.J."/>
            <person name="Boursaux-Eude C."/>
            <person name="Seemann T."/>
            <person name="Rouy Z."/>
            <person name="Coppel R.L."/>
            <person name="Rood J.I."/>
            <person name="Lajus A."/>
            <person name="Davies J.K."/>
            <person name="Medigue C."/>
            <person name="Adler B."/>
        </authorList>
    </citation>
    <scope>NUCLEOTIDE SEQUENCE [LARGE SCALE GENOMIC DNA]</scope>
    <source>
        <strain evidence="7">Patoc 1 / ATCC 23582 / Paris</strain>
    </source>
</reference>
<dbReference type="STRING" id="456481.LEPBI_I2755"/>
<feature type="transmembrane region" description="Helical" evidence="4">
    <location>
        <begin position="333"/>
        <end position="355"/>
    </location>
</feature>
<feature type="transmembrane region" description="Helical" evidence="4">
    <location>
        <begin position="418"/>
        <end position="436"/>
    </location>
</feature>
<dbReference type="PROSITE" id="PS50850">
    <property type="entry name" value="MFS"/>
    <property type="match status" value="1"/>
</dbReference>
<dbReference type="PANTHER" id="PTHR23518">
    <property type="entry name" value="C-METHYLTRANSFERASE"/>
    <property type="match status" value="1"/>
</dbReference>
<feature type="transmembrane region" description="Helical" evidence="4">
    <location>
        <begin position="103"/>
        <end position="124"/>
    </location>
</feature>
<feature type="transmembrane region" description="Helical" evidence="4">
    <location>
        <begin position="158"/>
        <end position="180"/>
    </location>
</feature>
<dbReference type="EMBL" id="CP000786">
    <property type="protein sequence ID" value="ABZ98833.1"/>
    <property type="molecule type" value="Genomic_DNA"/>
</dbReference>
<evidence type="ECO:0000313" key="6">
    <source>
        <dbReference type="EMBL" id="ABZ98833.1"/>
    </source>
</evidence>
<dbReference type="InterPro" id="IPR036259">
    <property type="entry name" value="MFS_trans_sf"/>
</dbReference>
<feature type="transmembrane region" description="Helical" evidence="4">
    <location>
        <begin position="237"/>
        <end position="259"/>
    </location>
</feature>
<evidence type="ECO:0000256" key="4">
    <source>
        <dbReference type="SAM" id="Phobius"/>
    </source>
</evidence>
<protein>
    <submittedName>
        <fullName evidence="6">Putative permease, major facilitator superfamily (MFS) putative membrane protein</fullName>
    </submittedName>
</protein>
<keyword evidence="3 4" id="KW-0472">Membrane</keyword>
<feature type="transmembrane region" description="Helical" evidence="4">
    <location>
        <begin position="376"/>
        <end position="394"/>
    </location>
</feature>
<dbReference type="Proteomes" id="UP000001847">
    <property type="component" value="Chromosome I"/>
</dbReference>
<proteinExistence type="predicted"/>
<dbReference type="Pfam" id="PF07690">
    <property type="entry name" value="MFS_1"/>
    <property type="match status" value="1"/>
</dbReference>
<keyword evidence="7" id="KW-1185">Reference proteome</keyword>
<evidence type="ECO:0000256" key="1">
    <source>
        <dbReference type="ARBA" id="ARBA00022692"/>
    </source>
</evidence>
<keyword evidence="1 4" id="KW-0812">Transmembrane</keyword>
<feature type="transmembrane region" description="Helical" evidence="4">
    <location>
        <begin position="303"/>
        <end position="321"/>
    </location>
</feature>
<feature type="transmembrane region" description="Helical" evidence="4">
    <location>
        <begin position="77"/>
        <end position="97"/>
    </location>
</feature>
<dbReference type="OrthoDB" id="9607at2"/>
<evidence type="ECO:0000259" key="5">
    <source>
        <dbReference type="PROSITE" id="PS50850"/>
    </source>
</evidence>
<feature type="transmembrane region" description="Helical" evidence="4">
    <location>
        <begin position="186"/>
        <end position="205"/>
    </location>
</feature>
<dbReference type="AlphaFoldDB" id="B0SMV9"/>
<keyword evidence="2 4" id="KW-1133">Transmembrane helix</keyword>
<dbReference type="HOGENOM" id="CLU_046709_0_0_12"/>
<dbReference type="BioCyc" id="LBIF456481:LEPBI_RS13545-MONOMER"/>
<dbReference type="InterPro" id="IPR020846">
    <property type="entry name" value="MFS_dom"/>
</dbReference>
<dbReference type="GO" id="GO:0022857">
    <property type="term" value="F:transmembrane transporter activity"/>
    <property type="evidence" value="ECO:0007669"/>
    <property type="project" value="InterPro"/>
</dbReference>
<dbReference type="KEGG" id="lbi:LEPBI_I2755"/>
<dbReference type="RefSeq" id="WP_012389693.1">
    <property type="nucleotide sequence ID" value="NC_010602.1"/>
</dbReference>
<evidence type="ECO:0000313" key="7">
    <source>
        <dbReference type="Proteomes" id="UP000001847"/>
    </source>
</evidence>
<dbReference type="SUPFAM" id="SSF103473">
    <property type="entry name" value="MFS general substrate transporter"/>
    <property type="match status" value="1"/>
</dbReference>
<feature type="transmembrane region" description="Helical" evidence="4">
    <location>
        <begin position="271"/>
        <end position="291"/>
    </location>
</feature>
<evidence type="ECO:0000256" key="2">
    <source>
        <dbReference type="ARBA" id="ARBA00022989"/>
    </source>
</evidence>
<organism evidence="6 7">
    <name type="scientific">Leptospira biflexa serovar Patoc (strain Patoc 1 / ATCC 23582 / Paris)</name>
    <dbReference type="NCBI Taxonomy" id="456481"/>
    <lineage>
        <taxon>Bacteria</taxon>
        <taxon>Pseudomonadati</taxon>
        <taxon>Spirochaetota</taxon>
        <taxon>Spirochaetia</taxon>
        <taxon>Leptospirales</taxon>
        <taxon>Leptospiraceae</taxon>
        <taxon>Leptospira</taxon>
    </lineage>
</organism>
<name>B0SMV9_LEPBP</name>